<dbReference type="Gene3D" id="3.40.50.300">
    <property type="entry name" value="P-loop containing nucleotide triphosphate hydrolases"/>
    <property type="match status" value="1"/>
</dbReference>
<dbReference type="PANTHER" id="PTHR43776:SF7">
    <property type="entry name" value="D,D-DIPEPTIDE TRANSPORT ATP-BINDING PROTEIN DDPF-RELATED"/>
    <property type="match status" value="1"/>
</dbReference>
<accession>A0A178I2I5</accession>
<comment type="caution">
    <text evidence="6">The sequence shown here is derived from an EMBL/GenBank/DDBJ whole genome shotgun (WGS) entry which is preliminary data.</text>
</comment>
<evidence type="ECO:0000256" key="4">
    <source>
        <dbReference type="ARBA" id="ARBA00022840"/>
    </source>
</evidence>
<dbReference type="InterPro" id="IPR017871">
    <property type="entry name" value="ABC_transporter-like_CS"/>
</dbReference>
<protein>
    <recommendedName>
        <fullName evidence="5">ABC transporter domain-containing protein</fullName>
    </recommendedName>
</protein>
<dbReference type="AlphaFoldDB" id="A0A178I2I5"/>
<comment type="similarity">
    <text evidence="1">Belongs to the ABC transporter superfamily.</text>
</comment>
<reference evidence="6 7" key="1">
    <citation type="submission" date="2016-03" db="EMBL/GenBank/DDBJ databases">
        <title>Genome sequencing of Devosia sp. S37.</title>
        <authorList>
            <person name="Mohd Nor M."/>
        </authorList>
    </citation>
    <scope>NUCLEOTIDE SEQUENCE [LARGE SCALE GENOMIC DNA]</scope>
    <source>
        <strain evidence="6 7">S37</strain>
    </source>
</reference>
<dbReference type="InterPro" id="IPR003593">
    <property type="entry name" value="AAA+_ATPase"/>
</dbReference>
<dbReference type="InterPro" id="IPR003439">
    <property type="entry name" value="ABC_transporter-like_ATP-bd"/>
</dbReference>
<dbReference type="EMBL" id="LVVY01000071">
    <property type="protein sequence ID" value="OAM78398.1"/>
    <property type="molecule type" value="Genomic_DNA"/>
</dbReference>
<keyword evidence="7" id="KW-1185">Reference proteome</keyword>
<dbReference type="InterPro" id="IPR027417">
    <property type="entry name" value="P-loop_NTPase"/>
</dbReference>
<dbReference type="RefSeq" id="WP_067453785.1">
    <property type="nucleotide sequence ID" value="NZ_LVVY01000071.1"/>
</dbReference>
<evidence type="ECO:0000313" key="7">
    <source>
        <dbReference type="Proteomes" id="UP000078389"/>
    </source>
</evidence>
<proteinExistence type="inferred from homology"/>
<evidence type="ECO:0000256" key="3">
    <source>
        <dbReference type="ARBA" id="ARBA00022741"/>
    </source>
</evidence>
<dbReference type="PROSITE" id="PS50893">
    <property type="entry name" value="ABC_TRANSPORTER_2"/>
    <property type="match status" value="1"/>
</dbReference>
<dbReference type="PANTHER" id="PTHR43776">
    <property type="entry name" value="TRANSPORT ATP-BINDING PROTEIN"/>
    <property type="match status" value="1"/>
</dbReference>
<dbReference type="SUPFAM" id="SSF52540">
    <property type="entry name" value="P-loop containing nucleoside triphosphate hydrolases"/>
    <property type="match status" value="1"/>
</dbReference>
<name>A0A178I2I5_9HYPH</name>
<keyword evidence="2" id="KW-0813">Transport</keyword>
<dbReference type="GO" id="GO:0016887">
    <property type="term" value="F:ATP hydrolysis activity"/>
    <property type="evidence" value="ECO:0007669"/>
    <property type="project" value="InterPro"/>
</dbReference>
<dbReference type="SMART" id="SM00382">
    <property type="entry name" value="AAA"/>
    <property type="match status" value="1"/>
</dbReference>
<dbReference type="OrthoDB" id="9802264at2"/>
<evidence type="ECO:0000259" key="5">
    <source>
        <dbReference type="PROSITE" id="PS50893"/>
    </source>
</evidence>
<gene>
    <name evidence="6" type="ORF">A3840_06720</name>
</gene>
<keyword evidence="3" id="KW-0547">Nucleotide-binding</keyword>
<keyword evidence="4" id="KW-0067">ATP-binding</keyword>
<evidence type="ECO:0000256" key="1">
    <source>
        <dbReference type="ARBA" id="ARBA00005417"/>
    </source>
</evidence>
<dbReference type="CDD" id="cd03257">
    <property type="entry name" value="ABC_NikE_OppD_transporters"/>
    <property type="match status" value="1"/>
</dbReference>
<dbReference type="Pfam" id="PF00005">
    <property type="entry name" value="ABC_tran"/>
    <property type="match status" value="1"/>
</dbReference>
<evidence type="ECO:0000256" key="2">
    <source>
        <dbReference type="ARBA" id="ARBA00022448"/>
    </source>
</evidence>
<dbReference type="GO" id="GO:0005524">
    <property type="term" value="F:ATP binding"/>
    <property type="evidence" value="ECO:0007669"/>
    <property type="project" value="UniProtKB-KW"/>
</dbReference>
<feature type="domain" description="ABC transporter" evidence="5">
    <location>
        <begin position="9"/>
        <end position="257"/>
    </location>
</feature>
<dbReference type="GO" id="GO:0055085">
    <property type="term" value="P:transmembrane transport"/>
    <property type="evidence" value="ECO:0007669"/>
    <property type="project" value="UniProtKB-ARBA"/>
</dbReference>
<evidence type="ECO:0000313" key="6">
    <source>
        <dbReference type="EMBL" id="OAM78398.1"/>
    </source>
</evidence>
<dbReference type="STRING" id="1770058.A3840_06720"/>
<dbReference type="InterPro" id="IPR050319">
    <property type="entry name" value="ABC_transp_ATP-bind"/>
</dbReference>
<dbReference type="Proteomes" id="UP000078389">
    <property type="component" value="Unassembled WGS sequence"/>
</dbReference>
<sequence>MNASPTKGLVARNLVQTYATGRRLFGPAETFRAVDGASFEIAEGETLGIVGESGSGKSTLGRMVAGIEAPTSGSISFWGETYAPVGSAAWRRQRRQVQVVFQNPAAVVDPRWTIHAQVREALTTHENLSRSEADDRAQDMLALVGLGNMGQRLPHQLSGGQLQRAVIARALVLHPRLVICDEAVSALDVSVQAQIVNLLLELRERLKLSLMFISHDLSVVRHISHRVGVMHAGRLLEIGDARTLFAAPRHDYTRRLLAAIPADTPRQRRQRDLTTFAGS</sequence>
<organism evidence="6 7">
    <name type="scientific">Devosia elaeis</name>
    <dbReference type="NCBI Taxonomy" id="1770058"/>
    <lineage>
        <taxon>Bacteria</taxon>
        <taxon>Pseudomonadati</taxon>
        <taxon>Pseudomonadota</taxon>
        <taxon>Alphaproteobacteria</taxon>
        <taxon>Hyphomicrobiales</taxon>
        <taxon>Devosiaceae</taxon>
        <taxon>Devosia</taxon>
    </lineage>
</organism>
<dbReference type="PROSITE" id="PS00211">
    <property type="entry name" value="ABC_TRANSPORTER_1"/>
    <property type="match status" value="1"/>
</dbReference>